<dbReference type="SUPFAM" id="SSF55073">
    <property type="entry name" value="Nucleotide cyclase"/>
    <property type="match status" value="1"/>
</dbReference>
<feature type="domain" description="GGDEF" evidence="3">
    <location>
        <begin position="613"/>
        <end position="747"/>
    </location>
</feature>
<dbReference type="GO" id="GO:0003824">
    <property type="term" value="F:catalytic activity"/>
    <property type="evidence" value="ECO:0007669"/>
    <property type="project" value="UniProtKB-ARBA"/>
</dbReference>
<keyword evidence="1" id="KW-0472">Membrane</keyword>
<keyword evidence="1" id="KW-1133">Transmembrane helix</keyword>
<dbReference type="CDD" id="cd01949">
    <property type="entry name" value="GGDEF"/>
    <property type="match status" value="1"/>
</dbReference>
<dbReference type="PROSITE" id="PS50887">
    <property type="entry name" value="GGDEF"/>
    <property type="match status" value="1"/>
</dbReference>
<accession>A0A931NG80</accession>
<proteinExistence type="predicted"/>
<keyword evidence="1" id="KW-0812">Transmembrane</keyword>
<dbReference type="PANTHER" id="PTHR44757:SF2">
    <property type="entry name" value="BIOFILM ARCHITECTURE MAINTENANCE PROTEIN MBAA"/>
    <property type="match status" value="1"/>
</dbReference>
<dbReference type="InterPro" id="IPR035965">
    <property type="entry name" value="PAS-like_dom_sf"/>
</dbReference>
<dbReference type="EMBL" id="JAEDAK010000027">
    <property type="protein sequence ID" value="MBH9579617.1"/>
    <property type="molecule type" value="Genomic_DNA"/>
</dbReference>
<organism evidence="4 5">
    <name type="scientific">Inhella proteolytica</name>
    <dbReference type="NCBI Taxonomy" id="2795029"/>
    <lineage>
        <taxon>Bacteria</taxon>
        <taxon>Pseudomonadati</taxon>
        <taxon>Pseudomonadota</taxon>
        <taxon>Betaproteobacteria</taxon>
        <taxon>Burkholderiales</taxon>
        <taxon>Sphaerotilaceae</taxon>
        <taxon>Inhella</taxon>
    </lineage>
</organism>
<dbReference type="InterPro" id="IPR000160">
    <property type="entry name" value="GGDEF_dom"/>
</dbReference>
<dbReference type="SMART" id="SM00091">
    <property type="entry name" value="PAS"/>
    <property type="match status" value="1"/>
</dbReference>
<dbReference type="PROSITE" id="PS50112">
    <property type="entry name" value="PAS"/>
    <property type="match status" value="1"/>
</dbReference>
<dbReference type="InterPro" id="IPR043128">
    <property type="entry name" value="Rev_trsase/Diguanyl_cyclase"/>
</dbReference>
<protein>
    <submittedName>
        <fullName evidence="4">Diguanylate cyclase</fullName>
    </submittedName>
</protein>
<dbReference type="AlphaFoldDB" id="A0A931NG80"/>
<dbReference type="InterPro" id="IPR029787">
    <property type="entry name" value="Nucleotide_cyclase"/>
</dbReference>
<dbReference type="Gene3D" id="3.30.70.270">
    <property type="match status" value="1"/>
</dbReference>
<feature type="transmembrane region" description="Helical" evidence="1">
    <location>
        <begin position="287"/>
        <end position="306"/>
    </location>
</feature>
<dbReference type="SUPFAM" id="SSF55785">
    <property type="entry name" value="PYP-like sensor domain (PAS domain)"/>
    <property type="match status" value="1"/>
</dbReference>
<evidence type="ECO:0000259" key="2">
    <source>
        <dbReference type="PROSITE" id="PS50112"/>
    </source>
</evidence>
<dbReference type="CDD" id="cd12915">
    <property type="entry name" value="PDC2_DGC_like"/>
    <property type="match status" value="1"/>
</dbReference>
<name>A0A931NG80_9BURK</name>
<gene>
    <name evidence="4" type="ORF">I7X39_22205</name>
</gene>
<dbReference type="InterPro" id="IPR000014">
    <property type="entry name" value="PAS"/>
</dbReference>
<keyword evidence="5" id="KW-1185">Reference proteome</keyword>
<evidence type="ECO:0000313" key="4">
    <source>
        <dbReference type="EMBL" id="MBH9579617.1"/>
    </source>
</evidence>
<dbReference type="Gene3D" id="3.30.450.20">
    <property type="entry name" value="PAS domain"/>
    <property type="match status" value="4"/>
</dbReference>
<sequence>MPVSNQRSALALRLGLPGLGLLLLAGLWGALAAFLHFDSQRSEEELRQRVLGAASGYHAFVKSNLGQLDLLLRALAQQVQQHGRPELDWFGQPGARPAGLKHVYVTDAQGKIVASDIPNLSEAASTAVDRPYFQQHRMGQVRGLFVGPPTQSRVSGEWRLHLSRAWTGPDGGFGGVVVASIDPAYLTSAYSRSQLGQSGLLGVVGLDWLVRARRSGDQLLFGESIRNGQLYREVQRAPEGRFEARSPLDQLERQVAYRLLPEFEVVSYAALGKDEFLAPLHARQRRLLGIGAVASLALLAAFWALSGVSRRLERSRLAAARARTLFQTSADAQLDALLIFEPQRDAQGRLVNLRCVHANRAACEWLAPGQASPEGRSLLEALPRELAAPLFTQCCAVIETGQPLVADLDLSPLLGRRLIASQHIVAVGEGAALSLRDITKLREKESEALYNARVAQRSERLLAALTDAVPVMLVHLNRELRVTFANDACARWLGPAWAMAEGKTLHELLPPEIYAARLPHLQRALRGEMVEFVSERQTELGDRIFKNSYVPDLDPFGRCEGVYTVSADVTELKQTEERLAELAFTDTLTGLRNRRFVADRLPQMLSRARRTGLGVGVIYLDIDRFKRVNDEQGHAVGDAVLQEFARRLRAATRLHDVAARFAGDEFVVLLEDLRQPEDMVAVAQKFLAALRPNFELAEGVRLHVSASLGLAFSASADTPPEALLREADAALYEAKGRGRDTYVLGAGGAKVIPLARG</sequence>
<dbReference type="InterPro" id="IPR052155">
    <property type="entry name" value="Biofilm_reg_signaling"/>
</dbReference>
<dbReference type="CDD" id="cd00130">
    <property type="entry name" value="PAS"/>
    <property type="match status" value="1"/>
</dbReference>
<dbReference type="Pfam" id="PF08448">
    <property type="entry name" value="PAS_4"/>
    <property type="match status" value="2"/>
</dbReference>
<feature type="domain" description="PAS" evidence="2">
    <location>
        <begin position="458"/>
        <end position="528"/>
    </location>
</feature>
<dbReference type="PANTHER" id="PTHR44757">
    <property type="entry name" value="DIGUANYLATE CYCLASE DGCP"/>
    <property type="match status" value="1"/>
</dbReference>
<evidence type="ECO:0000259" key="3">
    <source>
        <dbReference type="PROSITE" id="PS50887"/>
    </source>
</evidence>
<dbReference type="NCBIfam" id="TIGR00229">
    <property type="entry name" value="sensory_box"/>
    <property type="match status" value="1"/>
</dbReference>
<dbReference type="Proteomes" id="UP000613266">
    <property type="component" value="Unassembled WGS sequence"/>
</dbReference>
<reference evidence="4" key="1">
    <citation type="submission" date="2020-12" db="EMBL/GenBank/DDBJ databases">
        <title>The genome sequence of Inhella sp. 1Y17.</title>
        <authorList>
            <person name="Liu Y."/>
        </authorList>
    </citation>
    <scope>NUCLEOTIDE SEQUENCE</scope>
    <source>
        <strain evidence="4">1Y17</strain>
    </source>
</reference>
<evidence type="ECO:0000313" key="5">
    <source>
        <dbReference type="Proteomes" id="UP000613266"/>
    </source>
</evidence>
<dbReference type="Pfam" id="PF00990">
    <property type="entry name" value="GGDEF"/>
    <property type="match status" value="1"/>
</dbReference>
<evidence type="ECO:0000256" key="1">
    <source>
        <dbReference type="SAM" id="Phobius"/>
    </source>
</evidence>
<dbReference type="SMART" id="SM00267">
    <property type="entry name" value="GGDEF"/>
    <property type="match status" value="1"/>
</dbReference>
<dbReference type="NCBIfam" id="TIGR00254">
    <property type="entry name" value="GGDEF"/>
    <property type="match status" value="1"/>
</dbReference>
<dbReference type="FunFam" id="3.30.70.270:FF:000001">
    <property type="entry name" value="Diguanylate cyclase domain protein"/>
    <property type="match status" value="1"/>
</dbReference>
<dbReference type="InterPro" id="IPR013656">
    <property type="entry name" value="PAS_4"/>
</dbReference>
<dbReference type="RefSeq" id="WP_198113565.1">
    <property type="nucleotide sequence ID" value="NZ_JAEDAK010000027.1"/>
</dbReference>
<dbReference type="CDD" id="cd12914">
    <property type="entry name" value="PDC1_DGC_like"/>
    <property type="match status" value="1"/>
</dbReference>
<comment type="caution">
    <text evidence="4">The sequence shown here is derived from an EMBL/GenBank/DDBJ whole genome shotgun (WGS) entry which is preliminary data.</text>
</comment>